<comment type="caution">
    <text evidence="1">The sequence shown here is derived from an EMBL/GenBank/DDBJ whole genome shotgun (WGS) entry which is preliminary data.</text>
</comment>
<evidence type="ECO:0008006" key="3">
    <source>
        <dbReference type="Google" id="ProtNLM"/>
    </source>
</evidence>
<organism evidence="1 2">
    <name type="scientific">Cyanobacterium aponinum 0216</name>
    <dbReference type="NCBI Taxonomy" id="2676140"/>
    <lineage>
        <taxon>Bacteria</taxon>
        <taxon>Bacillati</taxon>
        <taxon>Cyanobacteriota</taxon>
        <taxon>Cyanophyceae</taxon>
        <taxon>Oscillatoriophycideae</taxon>
        <taxon>Chroococcales</taxon>
        <taxon>Geminocystaceae</taxon>
        <taxon>Cyanobacterium</taxon>
    </lineage>
</organism>
<dbReference type="AlphaFoldDB" id="A0A844GWT6"/>
<accession>A0A844GWT6</accession>
<sequence>MSGVSQVNIIESIATLKTLLNEQKTSDNFQKIQVLYLLKSKQVKTITEVAQIVGKHRVTIQWWLRCYQQEGIQKFLRDKKDKNSGGRKSIISDSVIKILTKKLRETPDFKTYKDIQHWLNQEFQIQVSYDVVYYLVRKKLKYCLKK</sequence>
<protein>
    <recommendedName>
        <fullName evidence="3">Transposase</fullName>
    </recommendedName>
</protein>
<name>A0A844GWT6_9CHRO</name>
<dbReference type="SUPFAM" id="SSF46689">
    <property type="entry name" value="Homeodomain-like"/>
    <property type="match status" value="1"/>
</dbReference>
<dbReference type="Pfam" id="PF13565">
    <property type="entry name" value="HTH_32"/>
    <property type="match status" value="1"/>
</dbReference>
<evidence type="ECO:0000313" key="2">
    <source>
        <dbReference type="Proteomes" id="UP000437131"/>
    </source>
</evidence>
<proteinExistence type="predicted"/>
<dbReference type="EMBL" id="WMIA01000011">
    <property type="protein sequence ID" value="MTF39299.1"/>
    <property type="molecule type" value="Genomic_DNA"/>
</dbReference>
<dbReference type="Proteomes" id="UP000437131">
    <property type="component" value="Unassembled WGS sequence"/>
</dbReference>
<evidence type="ECO:0000313" key="1">
    <source>
        <dbReference type="EMBL" id="MTF39299.1"/>
    </source>
</evidence>
<reference evidence="1 2" key="1">
    <citation type="submission" date="2019-11" db="EMBL/GenBank/DDBJ databases">
        <title>Isolation of a new High Light Tolerant Cyanobacteria.</title>
        <authorList>
            <person name="Dobson Z."/>
            <person name="Vaughn N."/>
            <person name="Vaughn M."/>
            <person name="Fromme P."/>
            <person name="Mazor Y."/>
        </authorList>
    </citation>
    <scope>NUCLEOTIDE SEQUENCE [LARGE SCALE GENOMIC DNA]</scope>
    <source>
        <strain evidence="1 2">0216</strain>
    </source>
</reference>
<dbReference type="InterPro" id="IPR009057">
    <property type="entry name" value="Homeodomain-like_sf"/>
</dbReference>
<gene>
    <name evidence="1" type="ORF">GGC33_10215</name>
</gene>
<dbReference type="RefSeq" id="WP_015220870.1">
    <property type="nucleotide sequence ID" value="NZ_WMIA01000011.1"/>
</dbReference>